<dbReference type="AlphaFoldDB" id="A0A6G0WJ94"/>
<dbReference type="PROSITE" id="PS00018">
    <property type="entry name" value="EF_HAND_1"/>
    <property type="match status" value="1"/>
</dbReference>
<dbReference type="Gene3D" id="1.10.238.10">
    <property type="entry name" value="EF-hand"/>
    <property type="match status" value="1"/>
</dbReference>
<dbReference type="EMBL" id="VJMJ01000198">
    <property type="protein sequence ID" value="KAF0727301.1"/>
    <property type="molecule type" value="Genomic_DNA"/>
</dbReference>
<dbReference type="InterPro" id="IPR011992">
    <property type="entry name" value="EF-hand-dom_pair"/>
</dbReference>
<dbReference type="InterPro" id="IPR000048">
    <property type="entry name" value="IQ_motif_EF-hand-BS"/>
</dbReference>
<keyword evidence="6" id="KW-1185">Reference proteome</keyword>
<feature type="region of interest" description="Disordered" evidence="3">
    <location>
        <begin position="481"/>
        <end position="512"/>
    </location>
</feature>
<dbReference type="SUPFAM" id="SSF47473">
    <property type="entry name" value="EF-hand"/>
    <property type="match status" value="1"/>
</dbReference>
<dbReference type="Pfam" id="PF00612">
    <property type="entry name" value="IQ"/>
    <property type="match status" value="1"/>
</dbReference>
<evidence type="ECO:0000313" key="6">
    <source>
        <dbReference type="Proteomes" id="UP000481153"/>
    </source>
</evidence>
<proteinExistence type="predicted"/>
<dbReference type="VEuPathDB" id="FungiDB:AeMF1_010190"/>
<dbReference type="InterPro" id="IPR018247">
    <property type="entry name" value="EF_Hand_1_Ca_BS"/>
</dbReference>
<evidence type="ECO:0000259" key="4">
    <source>
        <dbReference type="PROSITE" id="PS50222"/>
    </source>
</evidence>
<dbReference type="GO" id="GO:0005509">
    <property type="term" value="F:calcium ion binding"/>
    <property type="evidence" value="ECO:0007669"/>
    <property type="project" value="InterPro"/>
</dbReference>
<protein>
    <recommendedName>
        <fullName evidence="4">EF-hand domain-containing protein</fullName>
    </recommendedName>
</protein>
<dbReference type="InterPro" id="IPR002048">
    <property type="entry name" value="EF_hand_dom"/>
</dbReference>
<dbReference type="SMART" id="SM00015">
    <property type="entry name" value="IQ"/>
    <property type="match status" value="3"/>
</dbReference>
<dbReference type="CDD" id="cd23767">
    <property type="entry name" value="IQCD"/>
    <property type="match status" value="1"/>
</dbReference>
<evidence type="ECO:0000256" key="2">
    <source>
        <dbReference type="SAM" id="Coils"/>
    </source>
</evidence>
<dbReference type="Proteomes" id="UP000481153">
    <property type="component" value="Unassembled WGS sequence"/>
</dbReference>
<accession>A0A6G0WJ94</accession>
<reference evidence="5 6" key="1">
    <citation type="submission" date="2019-07" db="EMBL/GenBank/DDBJ databases">
        <title>Genomics analysis of Aphanomyces spp. identifies a new class of oomycete effector associated with host adaptation.</title>
        <authorList>
            <person name="Gaulin E."/>
        </authorList>
    </citation>
    <scope>NUCLEOTIDE SEQUENCE [LARGE SCALE GENOMIC DNA]</scope>
    <source>
        <strain evidence="5 6">ATCC 201684</strain>
    </source>
</reference>
<evidence type="ECO:0000256" key="1">
    <source>
        <dbReference type="ARBA" id="ARBA00022837"/>
    </source>
</evidence>
<dbReference type="PROSITE" id="PS50096">
    <property type="entry name" value="IQ"/>
    <property type="match status" value="1"/>
</dbReference>
<organism evidence="5 6">
    <name type="scientific">Aphanomyces euteiches</name>
    <dbReference type="NCBI Taxonomy" id="100861"/>
    <lineage>
        <taxon>Eukaryota</taxon>
        <taxon>Sar</taxon>
        <taxon>Stramenopiles</taxon>
        <taxon>Oomycota</taxon>
        <taxon>Saprolegniomycetes</taxon>
        <taxon>Saprolegniales</taxon>
        <taxon>Verrucalvaceae</taxon>
        <taxon>Aphanomyces</taxon>
    </lineage>
</organism>
<feature type="coiled-coil region" evidence="2">
    <location>
        <begin position="425"/>
        <end position="452"/>
    </location>
</feature>
<dbReference type="PROSITE" id="PS50222">
    <property type="entry name" value="EF_HAND_2"/>
    <property type="match status" value="1"/>
</dbReference>
<comment type="caution">
    <text evidence="5">The sequence shown here is derived from an EMBL/GenBank/DDBJ whole genome shotgun (WGS) entry which is preliminary data.</text>
</comment>
<dbReference type="PANTHER" id="PTHR34894">
    <property type="entry name" value="SAM-DEPENDENT METHYLTRANSFERASE RSMI, CONSERVED SITE"/>
    <property type="match status" value="1"/>
</dbReference>
<evidence type="ECO:0000313" key="5">
    <source>
        <dbReference type="EMBL" id="KAF0727301.1"/>
    </source>
</evidence>
<dbReference type="Gene3D" id="4.10.270.10">
    <property type="entry name" value="Myosin, subunit A"/>
    <property type="match status" value="1"/>
</dbReference>
<feature type="coiled-coil region" evidence="2">
    <location>
        <begin position="360"/>
        <end position="394"/>
    </location>
</feature>
<evidence type="ECO:0000256" key="3">
    <source>
        <dbReference type="SAM" id="MobiDB-lite"/>
    </source>
</evidence>
<gene>
    <name evidence="5" type="ORF">Ae201684_014562</name>
</gene>
<feature type="region of interest" description="Disordered" evidence="3">
    <location>
        <begin position="452"/>
        <end position="471"/>
    </location>
</feature>
<feature type="compositionally biased region" description="Acidic residues" evidence="3">
    <location>
        <begin position="459"/>
        <end position="471"/>
    </location>
</feature>
<sequence length="977" mass="111910">MLPAIHSPRHFAVKKENRLLRNRVQQSTFLRSEGINPDHVSLIPRDFYVVETNAIPKYSNQYASTFNGTTWETVIFPSLEPHTRREVLLLKSAMHKMEEQLDGATPTTAYTAEHSEKEWAMYTLCFGELIRQMKFICRDQSLLLHEIKEKLNQVFQRVLVTMKAMETSAAAAAEIAVNQTPSTVSVFDEDETSAPNELSPTMDDNEHIEFVCSYCYEVYRDPKVETRRRSTMLGSLMFKRLSIDIGSDMAKLRAVVQLQSVYRGYRTRVELDRAARIQQRFQAAVCIQRNIRAFIAVKRAAHRRRVLLVWMRRLNQVEAVRRIQRAARRFLERTRNLKQAKLADVVSQFRLVNHQIAEKMHEKAQQVKKLLENVQGYDNQVRDIEAILHEEETEATPQPTSPTKHHMDAVCASVSRGLRLIHERTARLRAREDKLKEELEVTLRQVQEMKVAGDAADATADDDADDEDDWHLDDEDTMMKRIDSMPGNLRPRFGRTLTRRDSSGSNITSAPDLLVPMPPPPRHHHATILPSAVGLLARLGSATNVNIRSARPLAWLKTLMYEVYDEITDPLPPTATSPLHFALWLSQGEFHQVRQNDISLISLSDAVYEHFQCRFGLPALIDQAVSDLVITMDSYSSSDSDVVLFQAFLNGARPLADLRFLCHLRSLLRPLELRAYREVVEMPQALKVAYSLFRVAEEPNLPSTDLPRPSALFALFQTQLPSTEHIHLTDLFDLLCKFHADARLECLYDIWITEKFLEIDLDGDNAISPEEFVRSLERLPHAPTTRELRQIFSHATYTCPKDIKPRMSLELFRTTCSRLLRNKQLIPGRADDQGLNMSPVKRRQLVHNIQLVRAIARCWHDKKDLAQEYLDKILDHSGLLRNLVAYLVHLRGELERVLLSNHNGALEHSMRAWNIYSTIVSVLLVLHEGKRGEHSISAAVTHLVELEKVWKLHASFKDTFPKKEDAVSSPSPVIPSS</sequence>
<name>A0A6G0WJ94_9STRA</name>
<dbReference type="PANTHER" id="PTHR34894:SF5">
    <property type="entry name" value="EF-HAND DOMAIN-CONTAINING PROTEIN"/>
    <property type="match status" value="1"/>
</dbReference>
<feature type="domain" description="EF-hand" evidence="4">
    <location>
        <begin position="747"/>
        <end position="782"/>
    </location>
</feature>
<keyword evidence="2" id="KW-0175">Coiled coil</keyword>
<keyword evidence="1" id="KW-0106">Calcium</keyword>